<feature type="region of interest" description="Disordered" evidence="1">
    <location>
        <begin position="1"/>
        <end position="26"/>
    </location>
</feature>
<dbReference type="PROSITE" id="PS50097">
    <property type="entry name" value="BTB"/>
    <property type="match status" value="1"/>
</dbReference>
<dbReference type="CDD" id="cd18186">
    <property type="entry name" value="BTB_POZ_ZBTB_KLHL-like"/>
    <property type="match status" value="1"/>
</dbReference>
<dbReference type="SUPFAM" id="SSF54695">
    <property type="entry name" value="POZ domain"/>
    <property type="match status" value="1"/>
</dbReference>
<evidence type="ECO:0000259" key="2">
    <source>
        <dbReference type="PROSITE" id="PS50097"/>
    </source>
</evidence>
<evidence type="ECO:0000313" key="3">
    <source>
        <dbReference type="EMBL" id="KAH8101959.1"/>
    </source>
</evidence>
<name>A0A8K0URS4_9AGAR</name>
<feature type="domain" description="BTB" evidence="2">
    <location>
        <begin position="39"/>
        <end position="110"/>
    </location>
</feature>
<protein>
    <recommendedName>
        <fullName evidence="2">BTB domain-containing protein</fullName>
    </recommendedName>
</protein>
<dbReference type="Proteomes" id="UP000813824">
    <property type="component" value="Unassembled WGS sequence"/>
</dbReference>
<gene>
    <name evidence="3" type="ORF">BXZ70DRAFT_1007188</name>
</gene>
<organism evidence="3 4">
    <name type="scientific">Cristinia sonorae</name>
    <dbReference type="NCBI Taxonomy" id="1940300"/>
    <lineage>
        <taxon>Eukaryota</taxon>
        <taxon>Fungi</taxon>
        <taxon>Dikarya</taxon>
        <taxon>Basidiomycota</taxon>
        <taxon>Agaricomycotina</taxon>
        <taxon>Agaricomycetes</taxon>
        <taxon>Agaricomycetidae</taxon>
        <taxon>Agaricales</taxon>
        <taxon>Pleurotineae</taxon>
        <taxon>Stephanosporaceae</taxon>
        <taxon>Cristinia</taxon>
    </lineage>
</organism>
<dbReference type="Pfam" id="PF00651">
    <property type="entry name" value="BTB"/>
    <property type="match status" value="1"/>
</dbReference>
<dbReference type="InterPro" id="IPR000210">
    <property type="entry name" value="BTB/POZ_dom"/>
</dbReference>
<dbReference type="InterPro" id="IPR011333">
    <property type="entry name" value="SKP1/BTB/POZ_sf"/>
</dbReference>
<sequence>MSDTPVAKRPRMDEVQPAQDQAMDSQPEYQRGDIWFEDGNVVLIAQDTTFRVHRGVLSNKSDVFSGMFSVPQPENMEMLDGCPAVHLSDSKDNLTHMLLALYNGDRYFDLTVPLPFHAVSAMLQLGSKYQIDELKRAAVHRLQRHIPSHLEDFVGPYRTLPSRGDPLISDFVDEHAIAVIDLAWRHELHALLPPAFYACAQLRSKALAEGFTDPAGVHWKLSRKDLWRCLEGQRSLRTQLMFRMQFLWDKEVSPTCAQSSWCKERLVLERGRTVTIQLSATVYRALEDSGWIETLQLCKPCTDHFVWMHDGIRQDSWRRLARMFQMKDIVTWPVE</sequence>
<keyword evidence="4" id="KW-1185">Reference proteome</keyword>
<proteinExistence type="predicted"/>
<comment type="caution">
    <text evidence="3">The sequence shown here is derived from an EMBL/GenBank/DDBJ whole genome shotgun (WGS) entry which is preliminary data.</text>
</comment>
<reference evidence="3" key="1">
    <citation type="journal article" date="2021" name="New Phytol.">
        <title>Evolutionary innovations through gain and loss of genes in the ectomycorrhizal Boletales.</title>
        <authorList>
            <person name="Wu G."/>
            <person name="Miyauchi S."/>
            <person name="Morin E."/>
            <person name="Kuo A."/>
            <person name="Drula E."/>
            <person name="Varga T."/>
            <person name="Kohler A."/>
            <person name="Feng B."/>
            <person name="Cao Y."/>
            <person name="Lipzen A."/>
            <person name="Daum C."/>
            <person name="Hundley H."/>
            <person name="Pangilinan J."/>
            <person name="Johnson J."/>
            <person name="Barry K."/>
            <person name="LaButti K."/>
            <person name="Ng V."/>
            <person name="Ahrendt S."/>
            <person name="Min B."/>
            <person name="Choi I.G."/>
            <person name="Park H."/>
            <person name="Plett J.M."/>
            <person name="Magnuson J."/>
            <person name="Spatafora J.W."/>
            <person name="Nagy L.G."/>
            <person name="Henrissat B."/>
            <person name="Grigoriev I.V."/>
            <person name="Yang Z.L."/>
            <person name="Xu J."/>
            <person name="Martin F.M."/>
        </authorList>
    </citation>
    <scope>NUCLEOTIDE SEQUENCE</scope>
    <source>
        <strain evidence="3">KKN 215</strain>
    </source>
</reference>
<dbReference type="EMBL" id="JAEVFJ010000011">
    <property type="protein sequence ID" value="KAH8101959.1"/>
    <property type="molecule type" value="Genomic_DNA"/>
</dbReference>
<dbReference type="Gene3D" id="3.30.710.10">
    <property type="entry name" value="Potassium Channel Kv1.1, Chain A"/>
    <property type="match status" value="1"/>
</dbReference>
<evidence type="ECO:0000256" key="1">
    <source>
        <dbReference type="SAM" id="MobiDB-lite"/>
    </source>
</evidence>
<dbReference type="SMART" id="SM00225">
    <property type="entry name" value="BTB"/>
    <property type="match status" value="1"/>
</dbReference>
<accession>A0A8K0URS4</accession>
<dbReference type="AlphaFoldDB" id="A0A8K0URS4"/>
<dbReference type="OrthoDB" id="3218112at2759"/>
<evidence type="ECO:0000313" key="4">
    <source>
        <dbReference type="Proteomes" id="UP000813824"/>
    </source>
</evidence>